<dbReference type="EMBL" id="JAACJO010000031">
    <property type="protein sequence ID" value="KAF5346457.1"/>
    <property type="molecule type" value="Genomic_DNA"/>
</dbReference>
<evidence type="ECO:0000313" key="4">
    <source>
        <dbReference type="EMBL" id="KAF5346457.1"/>
    </source>
</evidence>
<dbReference type="PANTHER" id="PTHR24320">
    <property type="entry name" value="RETINOL DEHYDROGENASE"/>
    <property type="match status" value="1"/>
</dbReference>
<organism evidence="4 6">
    <name type="scientific">Leucocoprinus leucothites</name>
    <dbReference type="NCBI Taxonomy" id="201217"/>
    <lineage>
        <taxon>Eukaryota</taxon>
        <taxon>Fungi</taxon>
        <taxon>Dikarya</taxon>
        <taxon>Basidiomycota</taxon>
        <taxon>Agaricomycotina</taxon>
        <taxon>Agaricomycetes</taxon>
        <taxon>Agaricomycetidae</taxon>
        <taxon>Agaricales</taxon>
        <taxon>Agaricineae</taxon>
        <taxon>Agaricaceae</taxon>
        <taxon>Leucocoprinus</taxon>
    </lineage>
</organism>
<evidence type="ECO:0000256" key="2">
    <source>
        <dbReference type="ARBA" id="ARBA00022857"/>
    </source>
</evidence>
<keyword evidence="3" id="KW-0560">Oxidoreductase</keyword>
<evidence type="ECO:0000256" key="3">
    <source>
        <dbReference type="ARBA" id="ARBA00023002"/>
    </source>
</evidence>
<dbReference type="InterPro" id="IPR002347">
    <property type="entry name" value="SDR_fam"/>
</dbReference>
<protein>
    <submittedName>
        <fullName evidence="4">Uncharacterized protein</fullName>
    </submittedName>
</protein>
<reference evidence="4 6" key="1">
    <citation type="journal article" date="2020" name="ISME J.">
        <title>Uncovering the hidden diversity of litter-decomposition mechanisms in mushroom-forming fungi.</title>
        <authorList>
            <person name="Floudas D."/>
            <person name="Bentzer J."/>
            <person name="Ahren D."/>
            <person name="Johansson T."/>
            <person name="Persson P."/>
            <person name="Tunlid A."/>
        </authorList>
    </citation>
    <scope>NUCLEOTIDE SEQUENCE [LARGE SCALE GENOMIC DNA]</scope>
    <source>
        <strain evidence="4 6">CBS 146.42</strain>
    </source>
</reference>
<name>A0A8H5CR45_9AGAR</name>
<dbReference type="Pfam" id="PF00106">
    <property type="entry name" value="adh_short"/>
    <property type="match status" value="1"/>
</dbReference>
<dbReference type="InterPro" id="IPR036291">
    <property type="entry name" value="NAD(P)-bd_dom_sf"/>
</dbReference>
<gene>
    <name evidence="5" type="ORF">D9756_007365</name>
    <name evidence="4" type="ORF">D9756_010020</name>
</gene>
<evidence type="ECO:0000256" key="1">
    <source>
        <dbReference type="ARBA" id="ARBA00006484"/>
    </source>
</evidence>
<accession>A0A8H5CR45</accession>
<sequence>MSFLFMTRKISEDDLVDLHGKVVVITGGNSGIGFATVQFLARKGAKVYMACRREEAYKDAVRQLENAGLGDGTVRWLHLDLSDPRHASSAAEELLKKEDRLDVLINNAARGAGPWTITKDGIRESMNTNYFSHFLFTEMLLPLMIKTSKEEGSDVRIVNLTSGIHASIAPETFKDKESWNIDYGNTTIGGVKFYALSKLANILHIKHLQDRLDSQQADITCISVNPAATATDNLSRWINSMPYLLGIVMWTISFFFASPREGAMNSAYAAASPEVKARVNEFKGAYLDPVGRITTPSSCARDERLARELYETSLDITAELTLND</sequence>
<dbReference type="AlphaFoldDB" id="A0A8H5CR45"/>
<dbReference type="Proteomes" id="UP000559027">
    <property type="component" value="Unassembled WGS sequence"/>
</dbReference>
<keyword evidence="6" id="KW-1185">Reference proteome</keyword>
<evidence type="ECO:0000313" key="5">
    <source>
        <dbReference type="EMBL" id="KAF5354289.1"/>
    </source>
</evidence>
<comment type="similarity">
    <text evidence="1">Belongs to the short-chain dehydrogenases/reductases (SDR) family.</text>
</comment>
<dbReference type="SUPFAM" id="SSF51735">
    <property type="entry name" value="NAD(P)-binding Rossmann-fold domains"/>
    <property type="match status" value="1"/>
</dbReference>
<evidence type="ECO:0000313" key="6">
    <source>
        <dbReference type="Proteomes" id="UP000559027"/>
    </source>
</evidence>
<dbReference type="OrthoDB" id="191139at2759"/>
<dbReference type="Gene3D" id="3.40.50.720">
    <property type="entry name" value="NAD(P)-binding Rossmann-like Domain"/>
    <property type="match status" value="1"/>
</dbReference>
<comment type="caution">
    <text evidence="4">The sequence shown here is derived from an EMBL/GenBank/DDBJ whole genome shotgun (WGS) entry which is preliminary data.</text>
</comment>
<dbReference type="GO" id="GO:0016491">
    <property type="term" value="F:oxidoreductase activity"/>
    <property type="evidence" value="ECO:0007669"/>
    <property type="project" value="UniProtKB-KW"/>
</dbReference>
<dbReference type="PANTHER" id="PTHR24320:SF282">
    <property type="entry name" value="WW DOMAIN-CONTAINING OXIDOREDUCTASE"/>
    <property type="match status" value="1"/>
</dbReference>
<dbReference type="EMBL" id="JAACJO010000009">
    <property type="protein sequence ID" value="KAF5354289.1"/>
    <property type="molecule type" value="Genomic_DNA"/>
</dbReference>
<proteinExistence type="inferred from homology"/>
<dbReference type="PRINTS" id="PR00081">
    <property type="entry name" value="GDHRDH"/>
</dbReference>
<keyword evidence="2" id="KW-0521">NADP</keyword>